<comment type="similarity">
    <text evidence="3">Belongs to the WD repeat PROPPIN family.</text>
</comment>
<dbReference type="AlphaFoldDB" id="A0A409W362"/>
<dbReference type="OrthoDB" id="1667587at2759"/>
<dbReference type="InterPro" id="IPR048720">
    <property type="entry name" value="PROPPIN"/>
</dbReference>
<keyword evidence="1" id="KW-0853">WD repeat</keyword>
<evidence type="ECO:0000313" key="5">
    <source>
        <dbReference type="EMBL" id="PPQ72933.1"/>
    </source>
</evidence>
<feature type="compositionally biased region" description="Low complexity" evidence="4">
    <location>
        <begin position="193"/>
        <end position="214"/>
    </location>
</feature>
<evidence type="ECO:0008006" key="7">
    <source>
        <dbReference type="Google" id="ProtNLM"/>
    </source>
</evidence>
<dbReference type="Proteomes" id="UP000284706">
    <property type="component" value="Unassembled WGS sequence"/>
</dbReference>
<dbReference type="SUPFAM" id="SSF50978">
    <property type="entry name" value="WD40 repeat-like"/>
    <property type="match status" value="1"/>
</dbReference>
<dbReference type="GO" id="GO:0005737">
    <property type="term" value="C:cytoplasm"/>
    <property type="evidence" value="ECO:0007669"/>
    <property type="project" value="UniProtKB-ARBA"/>
</dbReference>
<evidence type="ECO:0000256" key="2">
    <source>
        <dbReference type="ARBA" id="ARBA00022737"/>
    </source>
</evidence>
<evidence type="ECO:0000313" key="6">
    <source>
        <dbReference type="Proteomes" id="UP000284706"/>
    </source>
</evidence>
<evidence type="ECO:0000256" key="1">
    <source>
        <dbReference type="ARBA" id="ARBA00022574"/>
    </source>
</evidence>
<evidence type="ECO:0000256" key="4">
    <source>
        <dbReference type="SAM" id="MobiDB-lite"/>
    </source>
</evidence>
<keyword evidence="6" id="KW-1185">Reference proteome</keyword>
<gene>
    <name evidence="5" type="ORF">CVT26_014542</name>
</gene>
<dbReference type="Gene3D" id="2.130.10.10">
    <property type="entry name" value="YVTN repeat-like/Quinoprotein amine dehydrogenase"/>
    <property type="match status" value="1"/>
</dbReference>
<sequence length="466" mass="50528">MAEKTNSNMLFANFNQDFSYVALGSFLALELTPLQVYIDRNTERRDELRPIWACVHDEQVIFSVGSVYCGLWKVSADDGARGIVEMLFCTSLIVLVGAADQPQSSPRKLQIVNTKRQSMICELLFPSSILAVKLNRKSLVIVLEMEIYIYDISNMRLLHVIETTPNPEAICALSPSADSSYLAYPSPVPSPTSPLATTSTPGAAPAASAPAAGSQNQSGDVLLFSTRSLTVANVIQAHKAPLSFLSINSTGTLLATSSEKGTVIRVWSIPGAEKLYQFRRGTREAKIYSMNFNLMSTLLAVSSAHDTVHIFKLGNATGVARAASSSSSTQESIVPNSPPESIDGAAQGLDGGYDAFVEKKKSNSVTSTLRRRSMQMTKSLTHSVGGYLPSTMKEMWEPSRDFAFLRLPTSGARSIVALSPTMPQVMVISSEGYFYLYSIDLEKGGECSLMKQYNLIDSGDESGMND</sequence>
<accession>A0A409W362</accession>
<reference evidence="5 6" key="1">
    <citation type="journal article" date="2018" name="Evol. Lett.">
        <title>Horizontal gene cluster transfer increased hallucinogenic mushroom diversity.</title>
        <authorList>
            <person name="Reynolds H.T."/>
            <person name="Vijayakumar V."/>
            <person name="Gluck-Thaler E."/>
            <person name="Korotkin H.B."/>
            <person name="Matheny P.B."/>
            <person name="Slot J.C."/>
        </authorList>
    </citation>
    <scope>NUCLEOTIDE SEQUENCE [LARGE SCALE GENOMIC DNA]</scope>
    <source>
        <strain evidence="5 6">SRW20</strain>
    </source>
</reference>
<dbReference type="InParanoid" id="A0A409W362"/>
<dbReference type="EMBL" id="NHYE01005432">
    <property type="protein sequence ID" value="PPQ72933.1"/>
    <property type="molecule type" value="Genomic_DNA"/>
</dbReference>
<dbReference type="SMART" id="SM00320">
    <property type="entry name" value="WD40"/>
    <property type="match status" value="2"/>
</dbReference>
<dbReference type="FunCoup" id="A0A409W362">
    <property type="interactions" value="252"/>
</dbReference>
<dbReference type="PANTHER" id="PTHR11227">
    <property type="entry name" value="WD-REPEAT PROTEIN INTERACTING WITH PHOSPHOINOSIDES WIPI -RELATED"/>
    <property type="match status" value="1"/>
</dbReference>
<organism evidence="5 6">
    <name type="scientific">Gymnopilus dilepis</name>
    <dbReference type="NCBI Taxonomy" id="231916"/>
    <lineage>
        <taxon>Eukaryota</taxon>
        <taxon>Fungi</taxon>
        <taxon>Dikarya</taxon>
        <taxon>Basidiomycota</taxon>
        <taxon>Agaricomycotina</taxon>
        <taxon>Agaricomycetes</taxon>
        <taxon>Agaricomycetidae</taxon>
        <taxon>Agaricales</taxon>
        <taxon>Agaricineae</taxon>
        <taxon>Hymenogastraceae</taxon>
        <taxon>Gymnopilus</taxon>
    </lineage>
</organism>
<name>A0A409W362_9AGAR</name>
<dbReference type="Pfam" id="PF21032">
    <property type="entry name" value="PROPPIN"/>
    <property type="match status" value="3"/>
</dbReference>
<protein>
    <recommendedName>
        <fullName evidence="7">Autophagy-related protein 18</fullName>
    </recommendedName>
</protein>
<dbReference type="InterPro" id="IPR036322">
    <property type="entry name" value="WD40_repeat_dom_sf"/>
</dbReference>
<dbReference type="InterPro" id="IPR001680">
    <property type="entry name" value="WD40_rpt"/>
</dbReference>
<evidence type="ECO:0000256" key="3">
    <source>
        <dbReference type="ARBA" id="ARBA00025740"/>
    </source>
</evidence>
<feature type="region of interest" description="Disordered" evidence="4">
    <location>
        <begin position="192"/>
        <end position="214"/>
    </location>
</feature>
<keyword evidence="2" id="KW-0677">Repeat</keyword>
<dbReference type="InterPro" id="IPR015943">
    <property type="entry name" value="WD40/YVTN_repeat-like_dom_sf"/>
</dbReference>
<dbReference type="STRING" id="231916.A0A409W362"/>
<comment type="caution">
    <text evidence="5">The sequence shown here is derived from an EMBL/GenBank/DDBJ whole genome shotgun (WGS) entry which is preliminary data.</text>
</comment>
<proteinExistence type="inferred from homology"/>